<protein>
    <submittedName>
        <fullName evidence="2">Short-chain dehydrogenase</fullName>
    </submittedName>
</protein>
<dbReference type="Proteomes" id="UP000235672">
    <property type="component" value="Unassembled WGS sequence"/>
</dbReference>
<organism evidence="2 3">
    <name type="scientific">Hyaloscypha hepaticicola</name>
    <dbReference type="NCBI Taxonomy" id="2082293"/>
    <lineage>
        <taxon>Eukaryota</taxon>
        <taxon>Fungi</taxon>
        <taxon>Dikarya</taxon>
        <taxon>Ascomycota</taxon>
        <taxon>Pezizomycotina</taxon>
        <taxon>Leotiomycetes</taxon>
        <taxon>Helotiales</taxon>
        <taxon>Hyaloscyphaceae</taxon>
        <taxon>Hyaloscypha</taxon>
    </lineage>
</organism>
<dbReference type="STRING" id="1745343.A0A2J6QJF9"/>
<dbReference type="OrthoDB" id="191139at2759"/>
<reference evidence="2 3" key="1">
    <citation type="submission" date="2016-05" db="EMBL/GenBank/DDBJ databases">
        <title>A degradative enzymes factory behind the ericoid mycorrhizal symbiosis.</title>
        <authorList>
            <consortium name="DOE Joint Genome Institute"/>
            <person name="Martino E."/>
            <person name="Morin E."/>
            <person name="Grelet G."/>
            <person name="Kuo A."/>
            <person name="Kohler A."/>
            <person name="Daghino S."/>
            <person name="Barry K."/>
            <person name="Choi C."/>
            <person name="Cichocki N."/>
            <person name="Clum A."/>
            <person name="Copeland A."/>
            <person name="Hainaut M."/>
            <person name="Haridas S."/>
            <person name="Labutti K."/>
            <person name="Lindquist E."/>
            <person name="Lipzen A."/>
            <person name="Khouja H.-R."/>
            <person name="Murat C."/>
            <person name="Ohm R."/>
            <person name="Olson A."/>
            <person name="Spatafora J."/>
            <person name="Veneault-Fourrey C."/>
            <person name="Henrissat B."/>
            <person name="Grigoriev I."/>
            <person name="Martin F."/>
            <person name="Perotto S."/>
        </authorList>
    </citation>
    <scope>NUCLEOTIDE SEQUENCE [LARGE SCALE GENOMIC DNA]</scope>
    <source>
        <strain evidence="2 3">UAMH 7357</strain>
    </source>
</reference>
<evidence type="ECO:0000313" key="2">
    <source>
        <dbReference type="EMBL" id="PMD26405.1"/>
    </source>
</evidence>
<name>A0A2J6QJF9_9HELO</name>
<dbReference type="GO" id="GO:0016491">
    <property type="term" value="F:oxidoreductase activity"/>
    <property type="evidence" value="ECO:0007669"/>
    <property type="project" value="UniProtKB-KW"/>
</dbReference>
<dbReference type="PRINTS" id="PR00081">
    <property type="entry name" value="GDHRDH"/>
</dbReference>
<sequence length="308" mass="34000">MLSIFSFISQMYPPEPGFKEKDIPSLKEKVYIITGSNTGIGLELAKILFSKRAKIYIAARSKSKALSAINDIKSAYPSSTGCLEFLPLDLADLSTIKASAQEFLSKEKRLDALFNNAGVMNPPQGSKTAQGYELQLGTNCVGTFISVRVVWVSSSAAEGLSPKGGVDMQNLDYKVEKLGMTKYGTSKAGNYLHATEFAKRYREEGIVSVLLNPENLDSELYRNQGGVVRWVLRRLVLYPPIYGAYTLLFAGLSEEVTVEKSGDWVVPWGRFMSIRGDLVLASKSVTEGGTGIARAFWEWSEEQIRSYL</sequence>
<dbReference type="InterPro" id="IPR002347">
    <property type="entry name" value="SDR_fam"/>
</dbReference>
<proteinExistence type="predicted"/>
<dbReference type="SUPFAM" id="SSF51735">
    <property type="entry name" value="NAD(P)-binding Rossmann-fold domains"/>
    <property type="match status" value="1"/>
</dbReference>
<evidence type="ECO:0000256" key="1">
    <source>
        <dbReference type="ARBA" id="ARBA00023002"/>
    </source>
</evidence>
<evidence type="ECO:0000313" key="3">
    <source>
        <dbReference type="Proteomes" id="UP000235672"/>
    </source>
</evidence>
<gene>
    <name evidence="2" type="ORF">NA56DRAFT_744572</name>
</gene>
<keyword evidence="1" id="KW-0560">Oxidoreductase</keyword>
<dbReference type="PANTHER" id="PTHR43157:SF31">
    <property type="entry name" value="PHOSPHATIDYLINOSITOL-GLYCAN BIOSYNTHESIS CLASS F PROTEIN"/>
    <property type="match status" value="1"/>
</dbReference>
<dbReference type="AlphaFoldDB" id="A0A2J6QJF9"/>
<dbReference type="PANTHER" id="PTHR43157">
    <property type="entry name" value="PHOSPHATIDYLINOSITOL-GLYCAN BIOSYNTHESIS CLASS F PROTEIN-RELATED"/>
    <property type="match status" value="1"/>
</dbReference>
<dbReference type="InterPro" id="IPR036291">
    <property type="entry name" value="NAD(P)-bd_dom_sf"/>
</dbReference>
<accession>A0A2J6QJF9</accession>
<dbReference type="EMBL" id="KZ613468">
    <property type="protein sequence ID" value="PMD26405.1"/>
    <property type="molecule type" value="Genomic_DNA"/>
</dbReference>
<dbReference type="Pfam" id="PF00106">
    <property type="entry name" value="adh_short"/>
    <property type="match status" value="1"/>
</dbReference>
<keyword evidence="3" id="KW-1185">Reference proteome</keyword>
<dbReference type="Gene3D" id="3.40.50.720">
    <property type="entry name" value="NAD(P)-binding Rossmann-like Domain"/>
    <property type="match status" value="1"/>
</dbReference>